<gene>
    <name evidence="1" type="ORF">Desgi_3421</name>
</gene>
<dbReference type="KEGG" id="dgi:Desgi_3421"/>
<dbReference type="STRING" id="767817.Desgi_3421"/>
<organism evidence="1 2">
    <name type="scientific">Desulfoscipio gibsoniae DSM 7213</name>
    <dbReference type="NCBI Taxonomy" id="767817"/>
    <lineage>
        <taxon>Bacteria</taxon>
        <taxon>Bacillati</taxon>
        <taxon>Bacillota</taxon>
        <taxon>Clostridia</taxon>
        <taxon>Eubacteriales</taxon>
        <taxon>Desulfallaceae</taxon>
        <taxon>Desulfoscipio</taxon>
    </lineage>
</organism>
<dbReference type="Proteomes" id="UP000013520">
    <property type="component" value="Chromosome"/>
</dbReference>
<keyword evidence="2" id="KW-1185">Reference proteome</keyword>
<dbReference type="EMBL" id="CP003273">
    <property type="protein sequence ID" value="AGL02764.1"/>
    <property type="molecule type" value="Genomic_DNA"/>
</dbReference>
<dbReference type="RefSeq" id="WP_006524573.1">
    <property type="nucleotide sequence ID" value="NC_021184.1"/>
</dbReference>
<dbReference type="HOGENOM" id="CLU_1692646_0_0_9"/>
<evidence type="ECO:0000313" key="2">
    <source>
        <dbReference type="Proteomes" id="UP000013520"/>
    </source>
</evidence>
<name>R4KJG2_9FIRM</name>
<accession>R4KJG2</accession>
<proteinExistence type="predicted"/>
<reference evidence="1 2" key="1">
    <citation type="submission" date="2012-01" db="EMBL/GenBank/DDBJ databases">
        <title>Complete sequence of Desulfotomaculum gibsoniae DSM 7213.</title>
        <authorList>
            <consortium name="US DOE Joint Genome Institute"/>
            <person name="Lucas S."/>
            <person name="Han J."/>
            <person name="Lapidus A."/>
            <person name="Cheng J.-F."/>
            <person name="Goodwin L."/>
            <person name="Pitluck S."/>
            <person name="Peters L."/>
            <person name="Ovchinnikova G."/>
            <person name="Teshima H."/>
            <person name="Detter J.C."/>
            <person name="Han C."/>
            <person name="Tapia R."/>
            <person name="Land M."/>
            <person name="Hauser L."/>
            <person name="Kyrpides N."/>
            <person name="Ivanova N."/>
            <person name="Pagani I."/>
            <person name="Parshina S."/>
            <person name="Plugge C."/>
            <person name="Muyzer G."/>
            <person name="Kuever J."/>
            <person name="Ivanova A."/>
            <person name="Nazina T."/>
            <person name="Klenk H.-P."/>
            <person name="Brambilla E."/>
            <person name="Spring S."/>
            <person name="Stams A.F."/>
            <person name="Woyke T."/>
        </authorList>
    </citation>
    <scope>NUCLEOTIDE SEQUENCE [LARGE SCALE GENOMIC DNA]</scope>
    <source>
        <strain evidence="1 2">DSM 7213</strain>
    </source>
</reference>
<evidence type="ECO:0000313" key="1">
    <source>
        <dbReference type="EMBL" id="AGL02764.1"/>
    </source>
</evidence>
<protein>
    <submittedName>
        <fullName evidence="1">Uncharacterized protein</fullName>
    </submittedName>
</protein>
<dbReference type="AlphaFoldDB" id="R4KJG2"/>
<sequence>MGENKDQNLNQLSECQENETDFLPNEYQINQSRVIVKWVGVTVDLPTPLPNDIRFITNWTIDGNPRPSITLQNVTESGTVPINTVIYDGNVGIMGNVITFTANVLTDIPSLSLQGTAAMPQQRLSCPQPDPISISLTTEGGPVNTTYEFEIILGS</sequence>